<sequence>MDATSKASIANSQLASPMDAQTAIRKAARETGADFGYLLKTAKRESGLDASAKATTSSATGLFQFTDDTWLRMVDRYGEKHGLTHAADAVAVSGGKARVADASEKADILAMREDPMMASIMAGELANENATILKRGIGREPTSQELYVAHFMGPKGAVDLIKATENGSSQKAADLFPAAARANPAIFNERNGQARSVAAVYSNLTGQHVPEPNTTSEVFSEIRNVQQSIVRSAPLPPVSTLKIGAELSTGMVMTLLDLQQKHFEIAEKDKNDEERVTKTIVT</sequence>
<dbReference type="Gene3D" id="1.10.530.10">
    <property type="match status" value="1"/>
</dbReference>
<evidence type="ECO:0000313" key="2">
    <source>
        <dbReference type="Proteomes" id="UP000002745"/>
    </source>
</evidence>
<evidence type="ECO:0008006" key="3">
    <source>
        <dbReference type="Google" id="ProtNLM"/>
    </source>
</evidence>
<name>C6XLX7_HIRBI</name>
<dbReference type="STRING" id="582402.Hbal_2128"/>
<dbReference type="Proteomes" id="UP000002745">
    <property type="component" value="Chromosome"/>
</dbReference>
<dbReference type="SUPFAM" id="SSF53955">
    <property type="entry name" value="Lysozyme-like"/>
    <property type="match status" value="1"/>
</dbReference>
<protein>
    <recommendedName>
        <fullName evidence="3">Lytic transglycosylase catalytic</fullName>
    </recommendedName>
</protein>
<organism evidence="1 2">
    <name type="scientific">Hirschia baltica (strain ATCC 49814 / DSM 5838 / IFAM 1418)</name>
    <dbReference type="NCBI Taxonomy" id="582402"/>
    <lineage>
        <taxon>Bacteria</taxon>
        <taxon>Pseudomonadati</taxon>
        <taxon>Pseudomonadota</taxon>
        <taxon>Alphaproteobacteria</taxon>
        <taxon>Hyphomonadales</taxon>
        <taxon>Hyphomonadaceae</taxon>
        <taxon>Hirschia</taxon>
    </lineage>
</organism>
<gene>
    <name evidence="1" type="ordered locus">Hbal_2128</name>
</gene>
<dbReference type="InterPro" id="IPR023346">
    <property type="entry name" value="Lysozyme-like_dom_sf"/>
</dbReference>
<dbReference type="EMBL" id="CP001678">
    <property type="protein sequence ID" value="ACT59809.1"/>
    <property type="molecule type" value="Genomic_DNA"/>
</dbReference>
<proteinExistence type="predicted"/>
<dbReference type="eggNOG" id="COG0741">
    <property type="taxonomic scope" value="Bacteria"/>
</dbReference>
<accession>C6XLX7</accession>
<evidence type="ECO:0000313" key="1">
    <source>
        <dbReference type="EMBL" id="ACT59809.1"/>
    </source>
</evidence>
<dbReference type="CAZy" id="GH23">
    <property type="family name" value="Glycoside Hydrolase Family 23"/>
</dbReference>
<dbReference type="AlphaFoldDB" id="C6XLX7"/>
<dbReference type="KEGG" id="hba:Hbal_2128"/>
<keyword evidence="2" id="KW-1185">Reference proteome</keyword>
<reference evidence="2" key="1">
    <citation type="journal article" date="2011" name="J. Bacteriol.">
        <title>Genome sequences of eight morphologically diverse alphaproteobacteria.</title>
        <authorList>
            <consortium name="US DOE Joint Genome Institute"/>
            <person name="Brown P.J."/>
            <person name="Kysela D.T."/>
            <person name="Buechlein A."/>
            <person name="Hemmerich C."/>
            <person name="Brun Y.V."/>
        </authorList>
    </citation>
    <scope>NUCLEOTIDE SEQUENCE [LARGE SCALE GENOMIC DNA]</scope>
    <source>
        <strain evidence="2">ATCC 49814 / DSM 5838 / IFAM 1418</strain>
    </source>
</reference>
<dbReference type="OrthoDB" id="9805070at2"/>
<dbReference type="RefSeq" id="WP_015827959.1">
    <property type="nucleotide sequence ID" value="NC_012982.1"/>
</dbReference>
<dbReference type="HOGENOM" id="CLU_062432_0_0_5"/>